<proteinExistence type="predicted"/>
<dbReference type="AlphaFoldDB" id="A0A1Y0B0F9"/>
<dbReference type="EMBL" id="KY774314">
    <property type="protein sequence ID" value="ART30905.1"/>
    <property type="molecule type" value="Genomic_DNA"/>
</dbReference>
<accession>A0A1Y0B0F9</accession>
<name>A0A1Y0B0F9_9LAMI</name>
<gene>
    <name evidence="1" type="ORF">AEK19_MT0652</name>
</gene>
<sequence length="41" mass="4616">MRPLEELCPPYPCTLPTISLGHLSIPGLMRGFFLNGMREKV</sequence>
<keyword evidence="1" id="KW-0496">Mitochondrion</keyword>
<protein>
    <submittedName>
        <fullName evidence="1">Uncharacterized protein</fullName>
    </submittedName>
</protein>
<organism evidence="1">
    <name type="scientific">Utricularia reniformis</name>
    <dbReference type="NCBI Taxonomy" id="192314"/>
    <lineage>
        <taxon>Eukaryota</taxon>
        <taxon>Viridiplantae</taxon>
        <taxon>Streptophyta</taxon>
        <taxon>Embryophyta</taxon>
        <taxon>Tracheophyta</taxon>
        <taxon>Spermatophyta</taxon>
        <taxon>Magnoliopsida</taxon>
        <taxon>eudicotyledons</taxon>
        <taxon>Gunneridae</taxon>
        <taxon>Pentapetalae</taxon>
        <taxon>asterids</taxon>
        <taxon>lamiids</taxon>
        <taxon>Lamiales</taxon>
        <taxon>Lentibulariaceae</taxon>
        <taxon>Utricularia</taxon>
    </lineage>
</organism>
<geneLocation type="mitochondrion" evidence="1"/>
<evidence type="ECO:0000313" key="1">
    <source>
        <dbReference type="EMBL" id="ART30905.1"/>
    </source>
</evidence>
<reference evidence="1" key="1">
    <citation type="submission" date="2017-03" db="EMBL/GenBank/DDBJ databases">
        <title>The mitochondrial genome of the carnivorous plant Utricularia reniformis (Lentibulariaceae): structure, comparative analysis and evolutionary landmarks.</title>
        <authorList>
            <person name="Silva S.R."/>
            <person name="Alvarenga D.O."/>
            <person name="Michael T.P."/>
            <person name="Miranda V.F.O."/>
            <person name="Varani A.M."/>
        </authorList>
    </citation>
    <scope>NUCLEOTIDE SEQUENCE</scope>
</reference>